<dbReference type="InterPro" id="IPR012951">
    <property type="entry name" value="BBE"/>
</dbReference>
<reference evidence="8 9" key="1">
    <citation type="journal article" date="2016" name="Genome Announc.">
        <title>Genome Sequence of Madurella mycetomatis mm55, Isolated from a Human Mycetoma Case in Sudan.</title>
        <authorList>
            <person name="Smit S."/>
            <person name="Derks M.F."/>
            <person name="Bervoets S."/>
            <person name="Fahal A."/>
            <person name="van Leeuwen W."/>
            <person name="van Belkum A."/>
            <person name="van de Sande W.W."/>
        </authorList>
    </citation>
    <scope>NUCLEOTIDE SEQUENCE [LARGE SCALE GENOMIC DNA]</scope>
    <source>
        <strain evidence="9">mm55</strain>
    </source>
</reference>
<gene>
    <name evidence="8" type="ORF">MMYC01_209935</name>
</gene>
<feature type="domain" description="FAD-binding PCMH-type" evidence="7">
    <location>
        <begin position="61"/>
        <end position="235"/>
    </location>
</feature>
<protein>
    <submittedName>
        <fullName evidence="8">Reticuline oxidase</fullName>
    </submittedName>
</protein>
<dbReference type="InterPro" id="IPR016164">
    <property type="entry name" value="FAD-linked_Oxase-like_C"/>
</dbReference>
<dbReference type="Gene3D" id="3.40.462.20">
    <property type="match status" value="1"/>
</dbReference>
<dbReference type="VEuPathDB" id="FungiDB:MMYC01_209935"/>
<dbReference type="PROSITE" id="PS51387">
    <property type="entry name" value="FAD_PCMH"/>
    <property type="match status" value="1"/>
</dbReference>
<feature type="chain" id="PRO_5008043257" evidence="6">
    <location>
        <begin position="23"/>
        <end position="512"/>
    </location>
</feature>
<evidence type="ECO:0000256" key="5">
    <source>
        <dbReference type="ARBA" id="ARBA00023002"/>
    </source>
</evidence>
<dbReference type="InterPro" id="IPR016166">
    <property type="entry name" value="FAD-bd_PCMH"/>
</dbReference>
<dbReference type="Pfam" id="PF08031">
    <property type="entry name" value="BBE"/>
    <property type="match status" value="1"/>
</dbReference>
<evidence type="ECO:0000313" key="8">
    <source>
        <dbReference type="EMBL" id="KXX74393.1"/>
    </source>
</evidence>
<keyword evidence="9" id="KW-1185">Reference proteome</keyword>
<dbReference type="AlphaFoldDB" id="A0A175VSN9"/>
<comment type="caution">
    <text evidence="8">The sequence shown here is derived from an EMBL/GenBank/DDBJ whole genome shotgun (WGS) entry which is preliminary data.</text>
</comment>
<dbReference type="InterPro" id="IPR006094">
    <property type="entry name" value="Oxid_FAD_bind_N"/>
</dbReference>
<keyword evidence="4" id="KW-0274">FAD</keyword>
<dbReference type="InterPro" id="IPR036318">
    <property type="entry name" value="FAD-bd_PCMH-like_sf"/>
</dbReference>
<dbReference type="Gene3D" id="3.30.465.10">
    <property type="match status" value="1"/>
</dbReference>
<keyword evidence="6" id="KW-0732">Signal</keyword>
<dbReference type="GO" id="GO:0071949">
    <property type="term" value="F:FAD binding"/>
    <property type="evidence" value="ECO:0007669"/>
    <property type="project" value="InterPro"/>
</dbReference>
<organism evidence="8 9">
    <name type="scientific">Madurella mycetomatis</name>
    <dbReference type="NCBI Taxonomy" id="100816"/>
    <lineage>
        <taxon>Eukaryota</taxon>
        <taxon>Fungi</taxon>
        <taxon>Dikarya</taxon>
        <taxon>Ascomycota</taxon>
        <taxon>Pezizomycotina</taxon>
        <taxon>Sordariomycetes</taxon>
        <taxon>Sordariomycetidae</taxon>
        <taxon>Sordariales</taxon>
        <taxon>Sordariales incertae sedis</taxon>
        <taxon>Madurella</taxon>
    </lineage>
</organism>
<dbReference type="EMBL" id="LCTW02000357">
    <property type="protein sequence ID" value="KXX74393.1"/>
    <property type="molecule type" value="Genomic_DNA"/>
</dbReference>
<dbReference type="InterPro" id="IPR016169">
    <property type="entry name" value="FAD-bd_PCMH_sub2"/>
</dbReference>
<dbReference type="GO" id="GO:0016491">
    <property type="term" value="F:oxidoreductase activity"/>
    <property type="evidence" value="ECO:0007669"/>
    <property type="project" value="UniProtKB-KW"/>
</dbReference>
<dbReference type="InterPro" id="IPR050416">
    <property type="entry name" value="FAD-linked_Oxidoreductase"/>
</dbReference>
<keyword evidence="3" id="KW-0285">Flavoprotein</keyword>
<evidence type="ECO:0000256" key="2">
    <source>
        <dbReference type="ARBA" id="ARBA00005466"/>
    </source>
</evidence>
<comment type="similarity">
    <text evidence="2">Belongs to the oxygen-dependent FAD-linked oxidoreductase family.</text>
</comment>
<dbReference type="SUPFAM" id="SSF56176">
    <property type="entry name" value="FAD-binding/transporter-associated domain-like"/>
    <property type="match status" value="1"/>
</dbReference>
<sequence>MHISPFFLVAAFGLGAFGKSKAACACSNAALERCLTAKGVPFKVPCDPDWGAYNRTHNIRLPVTPAAIVLPQNTGHVSTAVICAGKSRVKVQAKSGGHSYGSYGYGGIDGQVTIDLRNFNKTVLASDGSNIAVVGGGVHLGPMASAVYAQGKRAISHGICPSVGVGGHATHGGWGYSSRAWGLTLDHIVELQVVLANGTEARASADTNPNLFWALRGAADSIGIVTSFSLRTQPAPEEVINFTYEFQTLAESVEQAVSAFTRLQCFISNTTAVDRRLSFALQTMVGPDPSTGGVSRTILVDGTFMGTLAEYTSRIEPEMLRGLPNPTNRRVLSHDWLSSLAALSLDGTLEPTPSYLSFFANSVTIDDPGMNEVALWSYLTYMLEGPVPPVPYTSSMDLWGGADTQINLPGKDASFAAFPHRNVFWAVHNIAQMGRSYDVPFPDEGITYMNGLRNAITQDLNVASAAYQNLVDTSLTREEAHKLYYGDAVLERLQVIKAAYDPHNVFSNPQSI</sequence>
<dbReference type="Proteomes" id="UP000078237">
    <property type="component" value="Unassembled WGS sequence"/>
</dbReference>
<dbReference type="PANTHER" id="PTHR42973">
    <property type="entry name" value="BINDING OXIDOREDUCTASE, PUTATIVE (AFU_ORTHOLOGUE AFUA_1G17690)-RELATED"/>
    <property type="match status" value="1"/>
</dbReference>
<evidence type="ECO:0000259" key="7">
    <source>
        <dbReference type="PROSITE" id="PS51387"/>
    </source>
</evidence>
<dbReference type="Pfam" id="PF01565">
    <property type="entry name" value="FAD_binding_4"/>
    <property type="match status" value="1"/>
</dbReference>
<keyword evidence="5" id="KW-0560">Oxidoreductase</keyword>
<feature type="signal peptide" evidence="6">
    <location>
        <begin position="1"/>
        <end position="22"/>
    </location>
</feature>
<evidence type="ECO:0000256" key="1">
    <source>
        <dbReference type="ARBA" id="ARBA00001974"/>
    </source>
</evidence>
<evidence type="ECO:0000256" key="6">
    <source>
        <dbReference type="SAM" id="SignalP"/>
    </source>
</evidence>
<dbReference type="SUPFAM" id="SSF55103">
    <property type="entry name" value="FAD-linked oxidases, C-terminal domain"/>
    <property type="match status" value="1"/>
</dbReference>
<dbReference type="PANTHER" id="PTHR42973:SF39">
    <property type="entry name" value="FAD-BINDING PCMH-TYPE DOMAIN-CONTAINING PROTEIN"/>
    <property type="match status" value="1"/>
</dbReference>
<dbReference type="STRING" id="100816.A0A175VSN9"/>
<name>A0A175VSN9_9PEZI</name>
<evidence type="ECO:0000256" key="3">
    <source>
        <dbReference type="ARBA" id="ARBA00022630"/>
    </source>
</evidence>
<comment type="cofactor">
    <cofactor evidence="1">
        <name>FAD</name>
        <dbReference type="ChEBI" id="CHEBI:57692"/>
    </cofactor>
</comment>
<dbReference type="OrthoDB" id="407275at2759"/>
<proteinExistence type="inferred from homology"/>
<accession>A0A175VSN9</accession>
<evidence type="ECO:0000256" key="4">
    <source>
        <dbReference type="ARBA" id="ARBA00022827"/>
    </source>
</evidence>
<evidence type="ECO:0000313" key="9">
    <source>
        <dbReference type="Proteomes" id="UP000078237"/>
    </source>
</evidence>